<feature type="compositionally biased region" description="Gly residues" evidence="1">
    <location>
        <begin position="2978"/>
        <end position="2987"/>
    </location>
</feature>
<organism evidence="2 3">
    <name type="scientific">Plasmodium vivax (strain Brazil I)</name>
    <dbReference type="NCBI Taxonomy" id="1033975"/>
    <lineage>
        <taxon>Eukaryota</taxon>
        <taxon>Sar</taxon>
        <taxon>Alveolata</taxon>
        <taxon>Apicomplexa</taxon>
        <taxon>Aconoidasida</taxon>
        <taxon>Haemosporida</taxon>
        <taxon>Plasmodiidae</taxon>
        <taxon>Plasmodium</taxon>
        <taxon>Plasmodium (Plasmodium)</taxon>
    </lineage>
</organism>
<feature type="region of interest" description="Disordered" evidence="1">
    <location>
        <begin position="2340"/>
        <end position="2494"/>
    </location>
</feature>
<proteinExistence type="predicted"/>
<feature type="region of interest" description="Disordered" evidence="1">
    <location>
        <begin position="2924"/>
        <end position="2989"/>
    </location>
</feature>
<feature type="region of interest" description="Disordered" evidence="1">
    <location>
        <begin position="3989"/>
        <end position="4058"/>
    </location>
</feature>
<evidence type="ECO:0000313" key="2">
    <source>
        <dbReference type="EMBL" id="KMZ87079.1"/>
    </source>
</evidence>
<feature type="region of interest" description="Disordered" evidence="1">
    <location>
        <begin position="2605"/>
        <end position="2646"/>
    </location>
</feature>
<feature type="compositionally biased region" description="Basic residues" evidence="1">
    <location>
        <begin position="4023"/>
        <end position="4037"/>
    </location>
</feature>
<feature type="compositionally biased region" description="Basic and acidic residues" evidence="1">
    <location>
        <begin position="3430"/>
        <end position="3454"/>
    </location>
</feature>
<feature type="region of interest" description="Disordered" evidence="1">
    <location>
        <begin position="673"/>
        <end position="696"/>
    </location>
</feature>
<dbReference type="EMBL" id="KQ234811">
    <property type="protein sequence ID" value="KMZ87079.1"/>
    <property type="molecule type" value="Genomic_DNA"/>
</dbReference>
<reference evidence="2 3" key="1">
    <citation type="submission" date="2011-08" db="EMBL/GenBank/DDBJ databases">
        <title>The Genome Sequence of Plasmodium vivax Brazil I.</title>
        <authorList>
            <consortium name="The Broad Institute Genome Sequencing Platform"/>
            <consortium name="The Broad Institute Genome Sequencing Center for Infectious Disease"/>
            <person name="Neafsey D."/>
            <person name="Carlton J."/>
            <person name="Barnwell J."/>
            <person name="Collins W."/>
            <person name="Escalante A."/>
            <person name="Mullikin J."/>
            <person name="Saul A."/>
            <person name="Guigo R."/>
            <person name="Camara F."/>
            <person name="Young S.K."/>
            <person name="Zeng Q."/>
            <person name="Gargeya S."/>
            <person name="Fitzgerald M."/>
            <person name="Haas B."/>
            <person name="Abouelleil A."/>
            <person name="Alvarado L."/>
            <person name="Arachchi H.M."/>
            <person name="Berlin A."/>
            <person name="Brown A."/>
            <person name="Chapman S.B."/>
            <person name="Chen Z."/>
            <person name="Dunbar C."/>
            <person name="Freedman E."/>
            <person name="Gearin G."/>
            <person name="Gellesch M."/>
            <person name="Goldberg J."/>
            <person name="Griggs A."/>
            <person name="Gujja S."/>
            <person name="Heiman D."/>
            <person name="Howarth C."/>
            <person name="Larson L."/>
            <person name="Lui A."/>
            <person name="MacDonald P.J.P."/>
            <person name="Montmayeur A."/>
            <person name="Murphy C."/>
            <person name="Neiman D."/>
            <person name="Pearson M."/>
            <person name="Priest M."/>
            <person name="Roberts A."/>
            <person name="Saif S."/>
            <person name="Shea T."/>
            <person name="Shenoy N."/>
            <person name="Sisk P."/>
            <person name="Stolte C."/>
            <person name="Sykes S."/>
            <person name="Wortman J."/>
            <person name="Nusbaum C."/>
            <person name="Birren B."/>
        </authorList>
    </citation>
    <scope>NUCLEOTIDE SEQUENCE [LARGE SCALE GENOMIC DNA]</scope>
    <source>
        <strain evidence="2 3">Brazil I</strain>
    </source>
</reference>
<dbReference type="InterPro" id="IPR016024">
    <property type="entry name" value="ARM-type_fold"/>
</dbReference>
<feature type="region of interest" description="Disordered" evidence="1">
    <location>
        <begin position="98"/>
        <end position="150"/>
    </location>
</feature>
<feature type="compositionally biased region" description="Polar residues" evidence="1">
    <location>
        <begin position="521"/>
        <end position="553"/>
    </location>
</feature>
<gene>
    <name evidence="2" type="ORF">PVBG_02920</name>
</gene>
<feature type="compositionally biased region" description="Basic and acidic residues" evidence="1">
    <location>
        <begin position="2471"/>
        <end position="2494"/>
    </location>
</feature>
<feature type="region of interest" description="Disordered" evidence="1">
    <location>
        <begin position="2680"/>
        <end position="2719"/>
    </location>
</feature>
<name>A0A0J9SW52_PLAV1</name>
<feature type="compositionally biased region" description="Basic and acidic residues" evidence="1">
    <location>
        <begin position="3217"/>
        <end position="3241"/>
    </location>
</feature>
<feature type="compositionally biased region" description="Basic and acidic residues" evidence="1">
    <location>
        <begin position="374"/>
        <end position="408"/>
    </location>
</feature>
<feature type="compositionally biased region" description="Basic and acidic residues" evidence="1">
    <location>
        <begin position="4339"/>
        <end position="4348"/>
    </location>
</feature>
<feature type="compositionally biased region" description="Basic and acidic residues" evidence="1">
    <location>
        <begin position="2346"/>
        <end position="2358"/>
    </location>
</feature>
<feature type="compositionally biased region" description="Polar residues" evidence="1">
    <location>
        <begin position="2386"/>
        <end position="2401"/>
    </location>
</feature>
<feature type="compositionally biased region" description="Basic and acidic residues" evidence="1">
    <location>
        <begin position="2613"/>
        <end position="2631"/>
    </location>
</feature>
<feature type="region of interest" description="Disordered" evidence="1">
    <location>
        <begin position="1041"/>
        <end position="1093"/>
    </location>
</feature>
<accession>A0A0J9SW52</accession>
<feature type="region of interest" description="Disordered" evidence="1">
    <location>
        <begin position="521"/>
        <end position="630"/>
    </location>
</feature>
<feature type="region of interest" description="Disordered" evidence="1">
    <location>
        <begin position="3398"/>
        <end position="3500"/>
    </location>
</feature>
<feature type="region of interest" description="Disordered" evidence="1">
    <location>
        <begin position="4212"/>
        <end position="4245"/>
    </location>
</feature>
<dbReference type="OrthoDB" id="341202at2759"/>
<feature type="region of interest" description="Disordered" evidence="1">
    <location>
        <begin position="2736"/>
        <end position="2823"/>
    </location>
</feature>
<feature type="compositionally biased region" description="Basic and acidic residues" evidence="1">
    <location>
        <begin position="98"/>
        <end position="109"/>
    </location>
</feature>
<feature type="region of interest" description="Disordered" evidence="1">
    <location>
        <begin position="365"/>
        <end position="408"/>
    </location>
</feature>
<feature type="compositionally biased region" description="Basic and acidic residues" evidence="1">
    <location>
        <begin position="123"/>
        <end position="139"/>
    </location>
</feature>
<feature type="compositionally biased region" description="Basic and acidic residues" evidence="1">
    <location>
        <begin position="2954"/>
        <end position="2971"/>
    </location>
</feature>
<evidence type="ECO:0000256" key="1">
    <source>
        <dbReference type="SAM" id="MobiDB-lite"/>
    </source>
</evidence>
<feature type="compositionally biased region" description="Basic and acidic residues" evidence="1">
    <location>
        <begin position="2807"/>
        <end position="2823"/>
    </location>
</feature>
<feature type="compositionally biased region" description="Low complexity" evidence="1">
    <location>
        <begin position="3167"/>
        <end position="3177"/>
    </location>
</feature>
<dbReference type="Proteomes" id="UP000053327">
    <property type="component" value="Unassembled WGS sequence"/>
</dbReference>
<feature type="compositionally biased region" description="Basic and acidic residues" evidence="1">
    <location>
        <begin position="3398"/>
        <end position="3419"/>
    </location>
</feature>
<protein>
    <submittedName>
        <fullName evidence="2">Uncharacterized protein</fullName>
    </submittedName>
</protein>
<feature type="region of interest" description="Disordered" evidence="1">
    <location>
        <begin position="3206"/>
        <end position="3241"/>
    </location>
</feature>
<feature type="region of interest" description="Disordered" evidence="1">
    <location>
        <begin position="3167"/>
        <end position="3189"/>
    </location>
</feature>
<feature type="compositionally biased region" description="Basic and acidic residues" evidence="1">
    <location>
        <begin position="4417"/>
        <end position="4432"/>
    </location>
</feature>
<feature type="region of interest" description="Disordered" evidence="1">
    <location>
        <begin position="4320"/>
        <end position="4433"/>
    </location>
</feature>
<dbReference type="SUPFAM" id="SSF48371">
    <property type="entry name" value="ARM repeat"/>
    <property type="match status" value="1"/>
</dbReference>
<feature type="compositionally biased region" description="Polar residues" evidence="1">
    <location>
        <begin position="4320"/>
        <end position="4335"/>
    </location>
</feature>
<feature type="compositionally biased region" description="Basic and acidic residues" evidence="1">
    <location>
        <begin position="2424"/>
        <end position="2457"/>
    </location>
</feature>
<feature type="region of interest" description="Disordered" evidence="1">
    <location>
        <begin position="2226"/>
        <end position="2253"/>
    </location>
</feature>
<feature type="compositionally biased region" description="Basic and acidic residues" evidence="1">
    <location>
        <begin position="4363"/>
        <end position="4372"/>
    </location>
</feature>
<feature type="compositionally biased region" description="Acidic residues" evidence="1">
    <location>
        <begin position="4381"/>
        <end position="4392"/>
    </location>
</feature>
<feature type="compositionally biased region" description="Polar residues" evidence="1">
    <location>
        <begin position="3458"/>
        <end position="3485"/>
    </location>
</feature>
<evidence type="ECO:0000313" key="3">
    <source>
        <dbReference type="Proteomes" id="UP000053327"/>
    </source>
</evidence>
<sequence length="4690" mass="525910">MKKRASITNLELEEIVFILLNCLDEEKKKNREIINTLKVYLLYHKGQILNYVFSFLQIQKVSHENQKLLLCLVHDFVHYCIHNRFSNTVDEYLGEVKRNEGEKEERADTQKGGSQRGGPQKGDTQKGDTQKGDTQKGDTQKGGTPKGGTHRFKDLHIFENILRYSFFDGDEHCFLFQDLPEGVFLPDAVPLQGDAAEGGALQQADSGTAFSPRGSLHFATDGNPRERSMRSMKRRGRGSIFHQDKIAKLLCLKKEEYKTAMISEREAAKKSNQCTSPHVAASAPLGGIPPQNAKETSEINNIIRNIIDFLLNEILFIKRDDERHGIMTKLLILCVVREDAYLKKKLVEKLKGCLRVGGAALPVGDSPEGGGKPTIEKGGSEKVRSEKGCSEKVSGEKVGNDKVSSENVRGDNPKLRAYLELYIDLLTQVPHLTKSVLNEFFSAVLSLGQSTTHADLTHKVMTQIFQDIQFPSVLYTIIRMNTKYKRKNFIIPNKHHTNVFIENDIIHLSLENTSEDTCTTYTRESSLNSNVLGRSNTPGKSNTPGIFNNSGRQANLRRPTEGERNGKGTSYKDPSSEHTSRDASPCEVFYDAHNGEVEPDGWDTPPGGECSQGRGSDGGAQSNWGPSKGKNNLVKAFQREAKPSEHAAEPFRNESEGSEKYYTVKNWREGAVCQVPEGSGGSPKEKGDLPRGKGILSPVASPHAAAQLPLEKERRKAEETTAVCSKMLALYLSMLPTLKRSSENYRKLLYIISKLVLYVNNDELTKKVIEECIHYFLVFFHATVNNASVSEISGGYNKDLQVHINYSSVRGLPQYSVINSFRSILQKCLTKIHLIVGFASHTLKVAYAILLTMINQNYTMSNAKGIANYITSNVYVSTFVEVMELFNIFITCAYTSNLVLSFIREKVKSSVKVEVIVSLTLLRQYLLLISGDIGSGNNMVHLSNQNMKTKGGPYKKCFKRLSSFITDANRTNTSNVELVIQMVANLSDRFCNDLSIIYMLLEINLLLSYHQHFDSSSFNPNVILGLLPRVSSPLCDLYMGGEAEQSGKGEQSGKSRKSGKGKQSGKSGKGEALPPSGEPPLEGHHPGERINPMGHHGQEIKTWLLIPSKHVIKIMHFLINTLLSEESKFKKQNKKYGYEVDDSGTIIDANNNANEVLQNGFHHNRMFFDVHWNYFIFMDPSVPYVKKLIALAFEKHLCFYSPRVLYPLLFELLVDVKRSFKIVATILKALNIMCILLHNHMVRKHLRLHSRLHYNYLVLPNISNVISVLFMYCTHSDIVVSFLSLQLISILRSFTQGKSIASVQSFTYFELLLSLVRLSSQAVARKGDRAAAPLAGGSLYSRRILKRIIALSGGGKKKPQKHTAAVKRARYYRSLVKGCYREIARGISKRVLDVSLNVSRGACRKGWRRKVRAIARHYFSVDLGGASNERHASEKHANETPLGAIPPMVSAPCSLDVGTLVGANPPGEGEASTCHAATESLSSRFTRILHLMQTFFSSYVKVEIGRIYNYHSYVTTFFYSLVELVRLLKSSQEFESTLLYLSVINLLCVIIKQFSGKYANKMITIFFKLNEEVPVNEEENLFLTLYMNFSTIYRSHFFILYKEKCTTPYMRNCIECIQLMRADCLSFKKSTENQLDFNNFMLLSNKYSTDMSREKNVSRFVHYLNEYQAVYRARLLQLGICSEGGGGPHHKGEKKHMDVKRIPPTGENFHDGAMQNKVVHETTLQVNHQDDLKKRLYQSNEVVRKSYQLLEDKLGSYILQNDISFSISKQFHQDVTSHYIESILHKNNLFRVLFLLNSIYHSDVANRKSSAFSIFGKSTNVINAENIRSTLILTMGKCLRKVPSSKVRDLHVIRDVYMNEKLFAIYVKHVYVPLARYSTSLGNAIHGRDDSPLTEEHIVREVLSNRQRYVDERYKEEIKMNALVRRDILSGVEKRDSGESSQCGPPPMSAKVNVNASVSASVNSASLANAANPANLWKRLPSEKINLLVFQLLVDPIICSLYEEKEATLQASLLRALKMVSKKLKCIRAPGGEAAHRHRMKWDHYANRVRGNLEATTTPQPYVVTNTLDRPTRWCSTQDVCDHYMKENVKDVPFYSCLCIYKYIVIHSALYYLANFDEQPLPISSMTFTGVGLYALYFKQERRIITSKSEHQLREDLKASGSNGSNGSNESKKKNQFEELHLQKEQHIIGKIDMWGRMIEWEYRTIDAPSERVIYNDYFSDLVKERGSKNDSTQGGASPGHSPPSEPHLDIPSDTYANLKNALKSIHYCLFVEEPMQFHSALIIVDVLTRLLLKIVLNERKQMYCKWHDSADVVGQGPNMAGQNADESLTNEGVAAKNGASNLDTAHVRSDQPEEKQKNKSANISKGKRTIPKGNVTKEKKLPQGVNHTNGKMRNNELTGGTPNGEEQTEHHGGATSSHVAHQRGGDGRAKWDGRRKSQRGADEDTGSKGILPDEHFPGVAEQKKKKKSSKRIERGHTEGHTDDPLRANRRENKLLHSNSKPFRYLRKYEGAALSCLNLISSIIVKAALRMDSFPLQFKIIKYLHDTCVATNIAEVKFVSFRILSQIVISAARVGTPNGGCRMGPLDGAPPAEDTQTGHLKVCRLSEKKHHHGGEIDGDRSKGKRHEDEATHGGGRANRNDHEGKNLSSCNSSNFEKYFNLIFSPGGNISYGNFFDANDEHGGMPNRNEGSHESGGGDSGRCSSHRGGPDGQNDSSEHYLDSVSNAEGNVIKETAIEGAGGNHLHRGETTLRGESGGAGKLNGHVGSDKGSNSSIMYDPSDSDSPPGGAADHVPHMDEGGSLQEQSSGEKNEAKNEAKSDVKSEAKGERNYLCECIGLLIPYVKDPERVISYLSVCSVCALLGKLQRGRMLSNWHFVHFFFNRIEVILDGLSSPVTNRVRGRRAKRKAERERATWKGKLDGQIGNTWKGKFDGQTGNTLEEDPPNQPNSGAANCDEHPTEETFRDEGEGINEKTCCSDGGGSDGGGSVREDEVGEIAYDEAKVTKEGLNGLPRCERGHRREPRHRRLAPPRISYQNVRSNMRTVERHNHFLVKVGTRIREINSGTYQTRFIKRLGQLTNNTRKETNVYKAMSDAISEVLSNEEKMSYVNCLISCIHNKNRQVAISGLNLLMYHTWAEQMSHQDIDVIMSRVLNEVHYYTKVNVLSGSGESPPSGSFSKAAPPRGTDEPNSTLEAYRIMCRARQDIEGPPKGISINRCDIRSDNRRDNQRDNPRDNLRDKPVRGPNVLERALRTILVLCRKHPYVVVNKLCTLQSKYSYEHVYFIFMICNNERLLHKTMDYLFYLMNSLDTLKLTKNLSNILSLVFHFLKFRNGYIRDYTRRYFVELFVIMFFVLGVKQLGHMSGVLAGAAKGRAVVAEKVFPPSGLLGGHHYAEGGEQVKEQAKCEAKSQRGEADKTEEAIGVGSPELPEQAHEVDQKEDPIARVAEKFQERRGLPGRSNTKGAPTHSSSYTKGSPTQSRNNAEGNSRDGAPLHTDSDDNFAKVVNGSPFFLRRNSILRSRDVKKVSRGEFSKKIYQNYTCSISVNNTLNCVRIIKELLKLNGRKRILRRIEEGRVEKLLYYKHSFENGLIELVRIVLSSLGGSATRGSGSRGSGARGSTIRECLPRGSGTREIFTRGSAPRCERGHCRKVFGFLEIFLKSRNINYVIISLVTLSQLLLCMRIEPENVRLVEPIIKVLYQVNCTHKNDVVTKYLHLCFTNLFIIFKAIREYQLETGSEPVPVLIKEEYTINVLNSLFVYLDSSDRNIVKVTLKAFKEACKYAREQWPSPLCASYVNMLTTPSVVLPYLNSSEAAEKILMCGILREVFRTLRWERQHKGGLAPPTQTDTLPKKHLYEIATYLMIHLVDKRKNVSANVWKALKEFLRWKFSHHVNSTLLFFDRKLFLPSGVEVGRYEVVRSQVCRSSVGMSQVDRARRITIQREYFKGAGAEEGEQVATEGADYDYFAKGLAWDEKSGSVGEINGGMVSCVPADTPTGGHTNGVEKAHQQKVAPHGRNTTGETRKKGKKKKRNRNRRHSTNSAANKSDEESDVSQAYSSPEVKKERINTHYYKLLVEICIPLIICIDTKVSLKRDLFAELNGYLYGADVDPNEEDRDSLLSVKKESDRLQQIFFTNLQMNLSSINSVYRAFIILLSSRSYLGPNVWNANIPINQDIERMISEYEVKSTKSRAEHVLFGDLSNYVHAWKRRERTDGGGRADIGGRTNRGEEKQNKRKKQREATGEDAMQKSITSVWTDSILSTLSGTFNYSYDGAFFNSLSVSGSVEKEYTHRGKDSTEGDAIRTPHNCSRAGWSHQAIRMINTSGSAPPNGDTSSEAENADVCKGEEPKEGPPPQGRAISTHNLPSREGKKDHAAIGPSGEPPSDEPPSDDGQGEEVNKVAPLEEGQGTPLQREFPSLEYKRSRSFDPGERLSDENYANFVSSSDEGEAAGKEASVKDAYVRDAPVGDSLLKDVTPPAELLNYTPGDRSASQFVRRKFAKIQLLNQKYSCVDKFKTALNLKMETSLLQWIEMLKFLKEDPPEFILPRETKAAHHLADFFESALICTLSVVKFVSLSLDCKKLHRVTLKRMRREAQALEVAPTVNAKLSAKVGGAGGGEEEPHSHLQHRMEETYFIQLLSICMKLEALCSSISKQLCAFLQEQHAPDRTPDRAAEHLPIIRALAALSILKPSP</sequence>